<feature type="domain" description="Transposase IS116/IS110/IS902 C-terminal" evidence="3">
    <location>
        <begin position="198"/>
        <end position="278"/>
    </location>
</feature>
<gene>
    <name evidence="4" type="ORF">GFN93_07250</name>
</gene>
<evidence type="ECO:0000259" key="2">
    <source>
        <dbReference type="Pfam" id="PF01548"/>
    </source>
</evidence>
<dbReference type="InterPro" id="IPR003346">
    <property type="entry name" value="Transposase_20"/>
</dbReference>
<comment type="caution">
    <text evidence="4">The sequence shown here is derived from an EMBL/GenBank/DDBJ whole genome shotgun (WGS) entry which is preliminary data.</text>
</comment>
<dbReference type="GO" id="GO:0003677">
    <property type="term" value="F:DNA binding"/>
    <property type="evidence" value="ECO:0007669"/>
    <property type="project" value="InterPro"/>
</dbReference>
<dbReference type="GO" id="GO:0006313">
    <property type="term" value="P:DNA transposition"/>
    <property type="evidence" value="ECO:0007669"/>
    <property type="project" value="InterPro"/>
</dbReference>
<organism evidence="4 5">
    <name type="scientific">Alcanivorax sediminis</name>
    <dbReference type="NCBI Taxonomy" id="2663008"/>
    <lineage>
        <taxon>Bacteria</taxon>
        <taxon>Pseudomonadati</taxon>
        <taxon>Pseudomonadota</taxon>
        <taxon>Gammaproteobacteria</taxon>
        <taxon>Oceanospirillales</taxon>
        <taxon>Alcanivoracaceae</taxon>
        <taxon>Alcanivorax</taxon>
    </lineage>
</organism>
<evidence type="ECO:0000259" key="3">
    <source>
        <dbReference type="Pfam" id="PF02371"/>
    </source>
</evidence>
<reference evidence="4 5" key="1">
    <citation type="submission" date="2019-10" db="EMBL/GenBank/DDBJ databases">
        <title>Alcanivorax sp.PA15-N-34 draft genome sequence.</title>
        <authorList>
            <person name="Liao X."/>
            <person name="Shao Z."/>
        </authorList>
    </citation>
    <scope>NUCLEOTIDE SEQUENCE [LARGE SCALE GENOMIC DNA]</scope>
    <source>
        <strain evidence="4 5">PA15-N-34</strain>
    </source>
</reference>
<sequence length="333" mass="36617">MNEQAVGVDVSKKKLDICVATGNKFKSKVFANSPGGHEALNTWLQQRDIPVDTPVVLEATGPYSEAVAIFLADLGWSISVVNPSRISGYAQSELSRNKTDKADARLIACFAQRARLESWSPPSLAVRELRALVDRLQALIDMRQQELNRLEDLSQTSTSSVEKMVKEHVDWLNDQIKKIQSDIDDHIDGSPELKNDADLMQSIPGIGRRASSQMLAYIGDVRRFKNAKALAAFIGVTPRQRQSGSSINKRSAMSRTGHVAARKSLYMPGLVAKHHNPVVVAMAVRLQTRGLSPKAIVGASMRKLVHLIYGVIKSGIPFNAEISMNRLDLQEGI</sequence>
<keyword evidence="1" id="KW-0175">Coiled coil</keyword>
<dbReference type="Pfam" id="PF01548">
    <property type="entry name" value="DEDD_Tnp_IS110"/>
    <property type="match status" value="1"/>
</dbReference>
<keyword evidence="5" id="KW-1185">Reference proteome</keyword>
<proteinExistence type="predicted"/>
<evidence type="ECO:0000256" key="1">
    <source>
        <dbReference type="SAM" id="Coils"/>
    </source>
</evidence>
<dbReference type="Proteomes" id="UP000469421">
    <property type="component" value="Unassembled WGS sequence"/>
</dbReference>
<evidence type="ECO:0000313" key="4">
    <source>
        <dbReference type="EMBL" id="MQX53042.1"/>
    </source>
</evidence>
<dbReference type="AlphaFoldDB" id="A0A6N7LS59"/>
<dbReference type="RefSeq" id="WP_153500131.1">
    <property type="nucleotide sequence ID" value="NZ_WIRE01000001.1"/>
</dbReference>
<dbReference type="GO" id="GO:0004803">
    <property type="term" value="F:transposase activity"/>
    <property type="evidence" value="ECO:0007669"/>
    <property type="project" value="InterPro"/>
</dbReference>
<feature type="domain" description="Transposase IS110-like N-terminal" evidence="2">
    <location>
        <begin position="6"/>
        <end position="152"/>
    </location>
</feature>
<feature type="coiled-coil region" evidence="1">
    <location>
        <begin position="126"/>
        <end position="156"/>
    </location>
</feature>
<dbReference type="Pfam" id="PF02371">
    <property type="entry name" value="Transposase_20"/>
    <property type="match status" value="1"/>
</dbReference>
<dbReference type="InterPro" id="IPR047650">
    <property type="entry name" value="Transpos_IS110"/>
</dbReference>
<evidence type="ECO:0000313" key="5">
    <source>
        <dbReference type="Proteomes" id="UP000469421"/>
    </source>
</evidence>
<dbReference type="PANTHER" id="PTHR33055">
    <property type="entry name" value="TRANSPOSASE FOR INSERTION SEQUENCE ELEMENT IS1111A"/>
    <property type="match status" value="1"/>
</dbReference>
<dbReference type="InterPro" id="IPR002525">
    <property type="entry name" value="Transp_IS110-like_N"/>
</dbReference>
<accession>A0A6N7LS59</accession>
<dbReference type="EMBL" id="WIRE01000001">
    <property type="protein sequence ID" value="MQX53042.1"/>
    <property type="molecule type" value="Genomic_DNA"/>
</dbReference>
<dbReference type="NCBIfam" id="NF033542">
    <property type="entry name" value="transpos_IS110"/>
    <property type="match status" value="1"/>
</dbReference>
<name>A0A6N7LS59_9GAMM</name>
<protein>
    <submittedName>
        <fullName evidence="4">IS110 family transposase</fullName>
    </submittedName>
</protein>
<dbReference type="PANTHER" id="PTHR33055:SF3">
    <property type="entry name" value="PUTATIVE TRANSPOSASE FOR IS117-RELATED"/>
    <property type="match status" value="1"/>
</dbReference>